<feature type="domain" description="Sodium/calcium exchanger membrane region" evidence="9">
    <location>
        <begin position="122"/>
        <end position="262"/>
    </location>
</feature>
<evidence type="ECO:0000256" key="8">
    <source>
        <dbReference type="SAM" id="Phobius"/>
    </source>
</evidence>
<feature type="transmembrane region" description="Helical" evidence="8">
    <location>
        <begin position="24"/>
        <end position="45"/>
    </location>
</feature>
<feature type="region of interest" description="Disordered" evidence="7">
    <location>
        <begin position="399"/>
        <end position="419"/>
    </location>
</feature>
<evidence type="ECO:0000256" key="6">
    <source>
        <dbReference type="ARBA" id="ARBA00023136"/>
    </source>
</evidence>
<dbReference type="AlphaFoldDB" id="A0A0J6IDC6"/>
<dbReference type="GO" id="GO:0016020">
    <property type="term" value="C:membrane"/>
    <property type="evidence" value="ECO:0007669"/>
    <property type="project" value="UniProtKB-SubCell"/>
</dbReference>
<sequence>MEGPWNSASIAPPRTRRRHSARPFYLVLTVILVLATATLFIPSSINAGGSAKLSKIQRRWELEPAALLNDEHDRCRLVHKAQDKCAFVLANCDDHEVGLLSYLQLYYCRLPQTKPLAFVIIALWLSLLFSTIGIAASDFLCVNLSTIASILGMSESLTGVTFLAFGNGSPDVFSTFAAMSSNSGSLAIGELIGAAGFISAVVAGSMALVRPFRVARRSFVRDIAFFTCAATVSLVFIADGKLYIWECVLMIGFYIFYVVTVVTWHWYLGRQRQKRERDLMARAHFHIPQNQELDIQEVPEDEDAPMAAAQRSLLGPSEEDFNALERSEVPRWKVEDEDDDETRDRCLAELQGNMRVSRAPAGQRGAAMGPIRPSLVGALEFRSVLSSLRRSQSFQSGRIRLQRYSDDPGYPQTLPDTLNPPTPYVHGRARAVSANPPVRVHLHGTQQGGTASERASPIASRRLGYHSPTSAGRDHLLFASPTSSGYPSRSQSPLPGERSETPNFLAPPEGLFRPPNYHSERGDAHGRESPIPASPLSPHANPPNMTSTSGAWSTGSHSPTVSFPPYQDDDAASDRSRIPSVRLSLERRSAGSVCTSEQYIHSHHEERPLAWWPYRYMPPPYLLMSTLFPTLVGWREKSIWEQFLGITAAPSVFFLTITLPVVELPEAESEDEYIPVLASPLLLPSENPRIESPDLYPIDSIEGDTETRLDPPMLNGPQSDDNDSEDRRPKLLLQVHSCHRQDSEAPVLPAQLEQGPSVPKPWNRWLLTLQLITSPFFITLTAWVNLDSDMNGRNLLIPGLVSLLVSALLLTFLIFTTTPTTKQLPTRARPFVAFLGFLVSIAWISTLATEVVNVLKSIGVILSISDSLLGLTVFAVGNSLGDLVADVTVARLGYPVMALSACFGGPMLNILIGIGVARTISASREPYRISVSKSLLVSGAMLLATLLGLLIVVPLNGWRMDRKIGLGLVMLWCVSTLSNVIVEIFS</sequence>
<feature type="transmembrane region" description="Helical" evidence="8">
    <location>
        <begin position="186"/>
        <end position="207"/>
    </location>
</feature>
<evidence type="ECO:0000256" key="3">
    <source>
        <dbReference type="ARBA" id="ARBA00022448"/>
    </source>
</evidence>
<keyword evidence="4 8" id="KW-0812">Transmembrane</keyword>
<dbReference type="Gene3D" id="1.20.1420.30">
    <property type="entry name" value="NCX, central ion-binding region"/>
    <property type="match status" value="2"/>
</dbReference>
<evidence type="ECO:0000313" key="11">
    <source>
        <dbReference type="Proteomes" id="UP000054567"/>
    </source>
</evidence>
<evidence type="ECO:0000256" key="7">
    <source>
        <dbReference type="SAM" id="MobiDB-lite"/>
    </source>
</evidence>
<feature type="region of interest" description="Disordered" evidence="7">
    <location>
        <begin position="432"/>
        <end position="576"/>
    </location>
</feature>
<dbReference type="VEuPathDB" id="FungiDB:CPAG_06031"/>
<feature type="compositionally biased region" description="Polar residues" evidence="7">
    <location>
        <begin position="543"/>
        <end position="561"/>
    </location>
</feature>
<comment type="subcellular location">
    <subcellularLocation>
        <location evidence="1">Membrane</location>
        <topology evidence="1">Multi-pass membrane protein</topology>
    </subcellularLocation>
</comment>
<proteinExistence type="inferred from homology"/>
<dbReference type="Proteomes" id="UP000054567">
    <property type="component" value="Unassembled WGS sequence"/>
</dbReference>
<feature type="region of interest" description="Disordered" evidence="7">
    <location>
        <begin position="693"/>
        <end position="726"/>
    </location>
</feature>
<protein>
    <submittedName>
        <fullName evidence="10">Sodium/calcium exchanger protein</fullName>
    </submittedName>
</protein>
<comment type="similarity">
    <text evidence="2">Belongs to the Ca(2+):cation antiporter (CaCA) (TC 2.A.19) family.</text>
</comment>
<keyword evidence="3" id="KW-0813">Transport</keyword>
<feature type="transmembrane region" description="Helical" evidence="8">
    <location>
        <begin position="147"/>
        <end position="166"/>
    </location>
</feature>
<feature type="transmembrane region" description="Helical" evidence="8">
    <location>
        <begin position="765"/>
        <end position="783"/>
    </location>
</feature>
<dbReference type="PANTHER" id="PTHR12266">
    <property type="entry name" value="NA+/CA2+ K+ INDEPENDENT EXCHANGER"/>
    <property type="match status" value="1"/>
</dbReference>
<feature type="compositionally biased region" description="Polar residues" evidence="7">
    <location>
        <begin position="480"/>
        <end position="493"/>
    </location>
</feature>
<feature type="transmembrane region" description="Helical" evidence="8">
    <location>
        <begin position="860"/>
        <end position="880"/>
    </location>
</feature>
<accession>A0A0J6IDC6</accession>
<evidence type="ECO:0000256" key="5">
    <source>
        <dbReference type="ARBA" id="ARBA00022989"/>
    </source>
</evidence>
<organism evidence="10 11">
    <name type="scientific">Coccidioides posadasii RMSCC 3488</name>
    <dbReference type="NCBI Taxonomy" id="454284"/>
    <lineage>
        <taxon>Eukaryota</taxon>
        <taxon>Fungi</taxon>
        <taxon>Dikarya</taxon>
        <taxon>Ascomycota</taxon>
        <taxon>Pezizomycotina</taxon>
        <taxon>Eurotiomycetes</taxon>
        <taxon>Eurotiomycetidae</taxon>
        <taxon>Onygenales</taxon>
        <taxon>Onygenaceae</taxon>
        <taxon>Coccidioides</taxon>
    </lineage>
</organism>
<reference evidence="11" key="3">
    <citation type="journal article" date="2010" name="Genome Res.">
        <title>Population genomic sequencing of Coccidioides fungi reveals recent hybridization and transposon control.</title>
        <authorList>
            <person name="Neafsey D.E."/>
            <person name="Barker B.M."/>
            <person name="Sharpton T.J."/>
            <person name="Stajich J.E."/>
            <person name="Park D.J."/>
            <person name="Whiston E."/>
            <person name="Hung C.-Y."/>
            <person name="McMahan C."/>
            <person name="White J."/>
            <person name="Sykes S."/>
            <person name="Heiman D."/>
            <person name="Young S."/>
            <person name="Zeng Q."/>
            <person name="Abouelleil A."/>
            <person name="Aftuck L."/>
            <person name="Bessette D."/>
            <person name="Brown A."/>
            <person name="FitzGerald M."/>
            <person name="Lui A."/>
            <person name="Macdonald J.P."/>
            <person name="Priest M."/>
            <person name="Orbach M.J."/>
            <person name="Galgiani J.N."/>
            <person name="Kirkland T.N."/>
            <person name="Cole G.T."/>
            <person name="Birren B.W."/>
            <person name="Henn M.R."/>
            <person name="Taylor J.W."/>
            <person name="Rounsley S.D."/>
        </authorList>
    </citation>
    <scope>NUCLEOTIDE SEQUENCE [LARGE SCALE GENOMIC DNA]</scope>
    <source>
        <strain evidence="11">RMSCC 3488</strain>
    </source>
</reference>
<feature type="transmembrane region" description="Helical" evidence="8">
    <location>
        <begin position="964"/>
        <end position="985"/>
    </location>
</feature>
<feature type="domain" description="Sodium/calcium exchanger membrane region" evidence="9">
    <location>
        <begin position="833"/>
        <end position="977"/>
    </location>
</feature>
<reference evidence="10 11" key="1">
    <citation type="submission" date="2007-06" db="EMBL/GenBank/DDBJ databases">
        <title>The Genome Sequence of Coccidioides posadasii RMSCC_3488.</title>
        <authorList>
            <consortium name="Coccidioides Genome Resources Consortium"/>
            <consortium name="The Broad Institute Genome Sequencing Platform"/>
            <person name="Henn M.R."/>
            <person name="Sykes S."/>
            <person name="Young S."/>
            <person name="Jaffe D."/>
            <person name="Berlin A."/>
            <person name="Alvarez P."/>
            <person name="Butler J."/>
            <person name="Gnerre S."/>
            <person name="Grabherr M."/>
            <person name="Mauceli E."/>
            <person name="Brockman W."/>
            <person name="Kodira C."/>
            <person name="Alvarado L."/>
            <person name="Zeng Q."/>
            <person name="Crawford M."/>
            <person name="Antoine C."/>
            <person name="Devon K."/>
            <person name="Galgiani J."/>
            <person name="Orsborn K."/>
            <person name="Lewis M.L."/>
            <person name="Nusbaum C."/>
            <person name="Galagan J."/>
            <person name="Birren B."/>
        </authorList>
    </citation>
    <scope>NUCLEOTIDE SEQUENCE [LARGE SCALE GENOMIC DNA]</scope>
    <source>
        <strain evidence="10 11">RMSCC 3488</strain>
    </source>
</reference>
<feature type="transmembrane region" description="Helical" evidence="8">
    <location>
        <begin position="243"/>
        <end position="267"/>
    </location>
</feature>
<dbReference type="InterPro" id="IPR044880">
    <property type="entry name" value="NCX_ion-bd_dom_sf"/>
</dbReference>
<keyword evidence="6 8" id="KW-0472">Membrane</keyword>
<feature type="transmembrane region" description="Helical" evidence="8">
    <location>
        <begin position="116"/>
        <end position="135"/>
    </location>
</feature>
<name>A0A0J6IDC6_COCPO</name>
<reference evidence="11" key="2">
    <citation type="journal article" date="2009" name="Genome Res.">
        <title>Comparative genomic analyses of the human fungal pathogens Coccidioides and their relatives.</title>
        <authorList>
            <person name="Sharpton T.J."/>
            <person name="Stajich J.E."/>
            <person name="Rounsley S.D."/>
            <person name="Gardner M.J."/>
            <person name="Wortman J.R."/>
            <person name="Jordar V.S."/>
            <person name="Maiti R."/>
            <person name="Kodira C.D."/>
            <person name="Neafsey D.E."/>
            <person name="Zeng Q."/>
            <person name="Hung C.-Y."/>
            <person name="McMahan C."/>
            <person name="Muszewska A."/>
            <person name="Grynberg M."/>
            <person name="Mandel M.A."/>
            <person name="Kellner E.M."/>
            <person name="Barker B.M."/>
            <person name="Galgiani J.N."/>
            <person name="Orbach M.J."/>
            <person name="Kirkland T.N."/>
            <person name="Cole G.T."/>
            <person name="Henn M.R."/>
            <person name="Birren B.W."/>
            <person name="Taylor J.W."/>
        </authorList>
    </citation>
    <scope>NUCLEOTIDE SEQUENCE [LARGE SCALE GENOMIC DNA]</scope>
    <source>
        <strain evidence="11">RMSCC 3488</strain>
    </source>
</reference>
<evidence type="ECO:0000256" key="4">
    <source>
        <dbReference type="ARBA" id="ARBA00022692"/>
    </source>
</evidence>
<feature type="transmembrane region" description="Helical" evidence="8">
    <location>
        <begin position="795"/>
        <end position="816"/>
    </location>
</feature>
<dbReference type="Pfam" id="PF01699">
    <property type="entry name" value="Na_Ca_ex"/>
    <property type="match status" value="2"/>
</dbReference>
<evidence type="ECO:0000256" key="2">
    <source>
        <dbReference type="ARBA" id="ARBA00008170"/>
    </source>
</evidence>
<dbReference type="OrthoDB" id="407410at2759"/>
<feature type="compositionally biased region" description="Basic and acidic residues" evidence="7">
    <location>
        <begin position="518"/>
        <end position="528"/>
    </location>
</feature>
<feature type="transmembrane region" description="Helical" evidence="8">
    <location>
        <begin position="935"/>
        <end position="958"/>
    </location>
</feature>
<dbReference type="InterPro" id="IPR051359">
    <property type="entry name" value="CaCA_antiporter"/>
</dbReference>
<dbReference type="InterPro" id="IPR004837">
    <property type="entry name" value="NaCa_Exmemb"/>
</dbReference>
<evidence type="ECO:0000256" key="1">
    <source>
        <dbReference type="ARBA" id="ARBA00004141"/>
    </source>
</evidence>
<dbReference type="EMBL" id="DS268111">
    <property type="protein sequence ID" value="KMM69717.1"/>
    <property type="molecule type" value="Genomic_DNA"/>
</dbReference>
<dbReference type="PANTHER" id="PTHR12266:SF0">
    <property type="entry name" value="MITOCHONDRIAL SODIUM_CALCIUM EXCHANGER PROTEIN"/>
    <property type="match status" value="1"/>
</dbReference>
<keyword evidence="5 8" id="KW-1133">Transmembrane helix</keyword>
<feature type="transmembrane region" description="Helical" evidence="8">
    <location>
        <begin position="828"/>
        <end position="848"/>
    </location>
</feature>
<evidence type="ECO:0000259" key="9">
    <source>
        <dbReference type="Pfam" id="PF01699"/>
    </source>
</evidence>
<feature type="transmembrane region" description="Helical" evidence="8">
    <location>
        <begin position="892"/>
        <end position="914"/>
    </location>
</feature>
<evidence type="ECO:0000313" key="10">
    <source>
        <dbReference type="EMBL" id="KMM69717.1"/>
    </source>
</evidence>
<feature type="transmembrane region" description="Helical" evidence="8">
    <location>
        <begin position="219"/>
        <end position="237"/>
    </location>
</feature>
<dbReference type="GO" id="GO:0006874">
    <property type="term" value="P:intracellular calcium ion homeostasis"/>
    <property type="evidence" value="ECO:0007669"/>
    <property type="project" value="TreeGrafter"/>
</dbReference>
<gene>
    <name evidence="10" type="ORF">CPAG_06031</name>
</gene>
<dbReference type="GO" id="GO:0008324">
    <property type="term" value="F:monoatomic cation transmembrane transporter activity"/>
    <property type="evidence" value="ECO:0007669"/>
    <property type="project" value="TreeGrafter"/>
</dbReference>